<comment type="caution">
    <text evidence="3">The sequence shown here is derived from an EMBL/GenBank/DDBJ whole genome shotgun (WGS) entry which is preliminary data.</text>
</comment>
<feature type="region of interest" description="Disordered" evidence="1">
    <location>
        <begin position="1"/>
        <end position="27"/>
    </location>
</feature>
<evidence type="ECO:0000256" key="2">
    <source>
        <dbReference type="SAM" id="Phobius"/>
    </source>
</evidence>
<protein>
    <submittedName>
        <fullName evidence="3">Uncharacterized protein</fullName>
    </submittedName>
</protein>
<sequence length="349" mass="37226">MTTPVNPEIDQPVTTLADRGTEVPTDDATREVGTSRRRARWTALGAVAATLVVLLTAAVVSLPWRDGESGAPVPVTADEPSAAAGPPSAKADLDRFANNIVASPFEARKAVYEYTDIRVWEADPQALSATGPVDTVTVTVSVRRIKHWTNTVDSGRMFAVDEAKGCPAETDDTWTAREAGPWDGPLSSDPDAVRRQLLGPPPNSGIDLFGQIAQLYGARIVPLETRRGILRMLARQPNITVHQDVSDQNGRTGIAVVTTLSSPVPPNTTLRKTLIFDPATGNLLASSTTNTAAAGTPSPDAAPWQRTGFLSYTLFLDRAHTTDVRTPAPACTPPTPAYRQRPLGPRTTP</sequence>
<feature type="region of interest" description="Disordered" evidence="1">
    <location>
        <begin position="70"/>
        <end position="90"/>
    </location>
</feature>
<keyword evidence="2" id="KW-0472">Membrane</keyword>
<gene>
    <name evidence="3" type="ORF">Prum_069090</name>
</gene>
<reference evidence="3 4" key="2">
    <citation type="submission" date="2020-03" db="EMBL/GenBank/DDBJ databases">
        <authorList>
            <person name="Ichikawa N."/>
            <person name="Kimura A."/>
            <person name="Kitahashi Y."/>
            <person name="Uohara A."/>
        </authorList>
    </citation>
    <scope>NUCLEOTIDE SEQUENCE [LARGE SCALE GENOMIC DNA]</scope>
    <source>
        <strain evidence="3 4">NBRC 108638</strain>
    </source>
</reference>
<dbReference type="AlphaFoldDB" id="A0A6V8LGR2"/>
<evidence type="ECO:0000313" key="4">
    <source>
        <dbReference type="Proteomes" id="UP000482960"/>
    </source>
</evidence>
<name>A0A6V8LGR2_9ACTN</name>
<keyword evidence="2" id="KW-1133">Transmembrane helix</keyword>
<reference evidence="3 4" key="1">
    <citation type="submission" date="2020-03" db="EMBL/GenBank/DDBJ databases">
        <title>Whole genome shotgun sequence of Phytohabitans rumicis NBRC 108638.</title>
        <authorList>
            <person name="Komaki H."/>
            <person name="Tamura T."/>
        </authorList>
    </citation>
    <scope>NUCLEOTIDE SEQUENCE [LARGE SCALE GENOMIC DNA]</scope>
    <source>
        <strain evidence="3 4">NBRC 108638</strain>
    </source>
</reference>
<proteinExistence type="predicted"/>
<keyword evidence="4" id="KW-1185">Reference proteome</keyword>
<accession>A0A6V8LGR2</accession>
<feature type="region of interest" description="Disordered" evidence="1">
    <location>
        <begin position="324"/>
        <end position="349"/>
    </location>
</feature>
<dbReference type="RefSeq" id="WP_173079934.1">
    <property type="nucleotide sequence ID" value="NZ_BAABJB010000053.1"/>
</dbReference>
<feature type="transmembrane region" description="Helical" evidence="2">
    <location>
        <begin position="43"/>
        <end position="64"/>
    </location>
</feature>
<feature type="compositionally biased region" description="Low complexity" evidence="1">
    <location>
        <begin position="77"/>
        <end position="90"/>
    </location>
</feature>
<dbReference type="Proteomes" id="UP000482960">
    <property type="component" value="Unassembled WGS sequence"/>
</dbReference>
<dbReference type="EMBL" id="BLPG01000001">
    <property type="protein sequence ID" value="GFJ93267.1"/>
    <property type="molecule type" value="Genomic_DNA"/>
</dbReference>
<evidence type="ECO:0000313" key="3">
    <source>
        <dbReference type="EMBL" id="GFJ93267.1"/>
    </source>
</evidence>
<organism evidence="3 4">
    <name type="scientific">Phytohabitans rumicis</name>
    <dbReference type="NCBI Taxonomy" id="1076125"/>
    <lineage>
        <taxon>Bacteria</taxon>
        <taxon>Bacillati</taxon>
        <taxon>Actinomycetota</taxon>
        <taxon>Actinomycetes</taxon>
        <taxon>Micromonosporales</taxon>
        <taxon>Micromonosporaceae</taxon>
    </lineage>
</organism>
<evidence type="ECO:0000256" key="1">
    <source>
        <dbReference type="SAM" id="MobiDB-lite"/>
    </source>
</evidence>
<keyword evidence="2" id="KW-0812">Transmembrane</keyword>